<dbReference type="Proteomes" id="UP000270185">
    <property type="component" value="Chromosome"/>
</dbReference>
<evidence type="ECO:0000313" key="2">
    <source>
        <dbReference type="Proteomes" id="UP000270185"/>
    </source>
</evidence>
<dbReference type="KEGG" id="ccas:EIB73_07355"/>
<organism evidence="1 2">
    <name type="scientific">Kaistella carnis</name>
    <dbReference type="NCBI Taxonomy" id="1241979"/>
    <lineage>
        <taxon>Bacteria</taxon>
        <taxon>Pseudomonadati</taxon>
        <taxon>Bacteroidota</taxon>
        <taxon>Flavobacteriia</taxon>
        <taxon>Flavobacteriales</taxon>
        <taxon>Weeksellaceae</taxon>
        <taxon>Chryseobacterium group</taxon>
        <taxon>Kaistella</taxon>
    </lineage>
</organism>
<dbReference type="EMBL" id="CP034159">
    <property type="protein sequence ID" value="AZI33000.1"/>
    <property type="molecule type" value="Genomic_DNA"/>
</dbReference>
<gene>
    <name evidence="1" type="ORF">EIB73_07355</name>
</gene>
<proteinExistence type="predicted"/>
<sequence>MDKIIKDKFKNIPIDDDTIVLYSQEAKFGELDVLYEIWIFDRVVKAQSFIFLKDDISHLKNEGLIKMINESTKHLT</sequence>
<dbReference type="RefSeq" id="WP_125024007.1">
    <property type="nucleotide sequence ID" value="NZ_CP034159.1"/>
</dbReference>
<name>A0A3G8XHY9_9FLAO</name>
<accession>A0A3G8XHY9</accession>
<dbReference type="OrthoDB" id="6198900at2"/>
<dbReference type="AlphaFoldDB" id="A0A3G8XHY9"/>
<reference evidence="2" key="1">
    <citation type="submission" date="2018-11" db="EMBL/GenBank/DDBJ databases">
        <title>Proposal to divide the Flavobacteriaceae and reorganize its genera based on Amino Acid Identity values calculated from whole genome sequences.</title>
        <authorList>
            <person name="Nicholson A.C."/>
            <person name="Gulvik C.A."/>
            <person name="Whitney A.M."/>
            <person name="Humrighouse B.W."/>
            <person name="Bell M."/>
            <person name="Holmes B."/>
            <person name="Steigerwalt A.G."/>
            <person name="Villarma A."/>
            <person name="Sheth M."/>
            <person name="Batra D."/>
            <person name="Pryor J."/>
            <person name="Bernardet J.-F."/>
            <person name="Hugo C."/>
            <person name="Kampfer P."/>
            <person name="Newman J.D."/>
            <person name="McQuiston J.R."/>
        </authorList>
    </citation>
    <scope>NUCLEOTIDE SEQUENCE [LARGE SCALE GENOMIC DNA]</scope>
    <source>
        <strain evidence="2">G0081</strain>
    </source>
</reference>
<evidence type="ECO:0000313" key="1">
    <source>
        <dbReference type="EMBL" id="AZI33000.1"/>
    </source>
</evidence>
<keyword evidence="2" id="KW-1185">Reference proteome</keyword>
<protein>
    <submittedName>
        <fullName evidence="1">Uncharacterized protein</fullName>
    </submittedName>
</protein>